<keyword evidence="4" id="KW-1185">Reference proteome</keyword>
<proteinExistence type="predicted"/>
<evidence type="ECO:0000256" key="2">
    <source>
        <dbReference type="SAM" id="Phobius"/>
    </source>
</evidence>
<evidence type="ECO:0000313" key="4">
    <source>
        <dbReference type="Proteomes" id="UP000523079"/>
    </source>
</evidence>
<reference evidence="3 4" key="1">
    <citation type="submission" date="2020-07" db="EMBL/GenBank/DDBJ databases">
        <title>Sequencing the genomes of 1000 actinobacteria strains.</title>
        <authorList>
            <person name="Klenk H.-P."/>
        </authorList>
    </citation>
    <scope>NUCLEOTIDE SEQUENCE [LARGE SCALE GENOMIC DNA]</scope>
    <source>
        <strain evidence="3 4">DSM 100723</strain>
    </source>
</reference>
<accession>A0A7W3IQE5</accession>
<keyword evidence="2" id="KW-0812">Transmembrane</keyword>
<evidence type="ECO:0000313" key="3">
    <source>
        <dbReference type="EMBL" id="MBA8793299.1"/>
    </source>
</evidence>
<protein>
    <submittedName>
        <fullName evidence="3">Uncharacterized protein</fullName>
    </submittedName>
</protein>
<gene>
    <name evidence="3" type="ORF">FHX74_000893</name>
</gene>
<dbReference type="EMBL" id="JACGWT010000001">
    <property type="protein sequence ID" value="MBA8793299.1"/>
    <property type="molecule type" value="Genomic_DNA"/>
</dbReference>
<comment type="caution">
    <text evidence="3">The sequence shown here is derived from an EMBL/GenBank/DDBJ whole genome shotgun (WGS) entry which is preliminary data.</text>
</comment>
<keyword evidence="2" id="KW-0472">Membrane</keyword>
<keyword evidence="2" id="KW-1133">Transmembrane helix</keyword>
<dbReference type="RefSeq" id="WP_182558823.1">
    <property type="nucleotide sequence ID" value="NZ_JACGWT010000001.1"/>
</dbReference>
<sequence length="370" mass="39351">MAARQVGPYRLRRALSKGAGGSVHRAVGPTGTTVLVVLAPASPAEAVSAFVSRVNAAAIGTIENSSLYEDRPWAAVPASRPDVAWGLLGQAAPAAAGAPAVSSYVGSGPAGADRPESRAEMLRRVYPRTADSYPPPSAARPTRLLVAAVTTAVLITVVIVTVVLHRPAETSGPLPLPSPTTTRNPTPRGPVPTRDPSSGPRPDVPMLSHRWGVTDDVYRMALGGVPFAFRAPGSWGCMARGDAVHVYWECVNEQSKDPVPSVMRLFVEPCSPCTGSREKALVDALGSRRQARADLWESTKQVETGTRVFEEHLSGQAAKDTWPHDYALIRQLDENADGKPDAVLIAFAYANDDDRLGTEKMFGDLYDGSR</sequence>
<dbReference type="Proteomes" id="UP000523079">
    <property type="component" value="Unassembled WGS sequence"/>
</dbReference>
<evidence type="ECO:0000256" key="1">
    <source>
        <dbReference type="SAM" id="MobiDB-lite"/>
    </source>
</evidence>
<feature type="transmembrane region" description="Helical" evidence="2">
    <location>
        <begin position="144"/>
        <end position="164"/>
    </location>
</feature>
<name>A0A7W3IQE5_9ACTN</name>
<feature type="region of interest" description="Disordered" evidence="1">
    <location>
        <begin position="169"/>
        <end position="206"/>
    </location>
</feature>
<organism evidence="3 4">
    <name type="scientific">Microlunatus kandeliicorticis</name>
    <dbReference type="NCBI Taxonomy" id="1759536"/>
    <lineage>
        <taxon>Bacteria</taxon>
        <taxon>Bacillati</taxon>
        <taxon>Actinomycetota</taxon>
        <taxon>Actinomycetes</taxon>
        <taxon>Propionibacteriales</taxon>
        <taxon>Propionibacteriaceae</taxon>
        <taxon>Microlunatus</taxon>
    </lineage>
</organism>
<dbReference type="AlphaFoldDB" id="A0A7W3IQE5"/>